<keyword evidence="38" id="KW-1185">Reference proteome</keyword>
<feature type="chain" id="PRO_5039555227" description="Hepatic triacylglycerol lipase" evidence="35">
    <location>
        <begin position="20"/>
        <end position="490"/>
    </location>
</feature>
<dbReference type="Gene3D" id="3.40.50.1820">
    <property type="entry name" value="alpha/beta hydrolase"/>
    <property type="match status" value="1"/>
</dbReference>
<feature type="signal peptide" evidence="35">
    <location>
        <begin position="1"/>
        <end position="19"/>
    </location>
</feature>
<evidence type="ECO:0000313" key="37">
    <source>
        <dbReference type="EMBL" id="KAG5848954.1"/>
    </source>
</evidence>
<evidence type="ECO:0000256" key="26">
    <source>
        <dbReference type="ARBA" id="ARBA00048377"/>
    </source>
</evidence>
<evidence type="ECO:0000256" key="10">
    <source>
        <dbReference type="ARBA" id="ARBA00022525"/>
    </source>
</evidence>
<dbReference type="InterPro" id="IPR016272">
    <property type="entry name" value="Lipase_LIPH"/>
</dbReference>
<feature type="domain" description="PLAT" evidence="36">
    <location>
        <begin position="342"/>
        <end position="475"/>
    </location>
</feature>
<dbReference type="PRINTS" id="PR00821">
    <property type="entry name" value="TAGLIPASE"/>
</dbReference>
<comment type="catalytic activity">
    <reaction evidence="29">
        <text>1-hexadecanoyl-sn-glycero-3-phosphocholine + H2O = sn-glycerol 3-phosphocholine + hexadecanoate + H(+)</text>
        <dbReference type="Rhea" id="RHEA:40435"/>
        <dbReference type="ChEBI" id="CHEBI:7896"/>
        <dbReference type="ChEBI" id="CHEBI:15377"/>
        <dbReference type="ChEBI" id="CHEBI:15378"/>
        <dbReference type="ChEBI" id="CHEBI:16870"/>
        <dbReference type="ChEBI" id="CHEBI:72998"/>
    </reaction>
    <physiologicalReaction direction="left-to-right" evidence="29">
        <dbReference type="Rhea" id="RHEA:40436"/>
    </physiologicalReaction>
</comment>
<keyword evidence="17" id="KW-0325">Glycoprotein</keyword>
<comment type="caution">
    <text evidence="37">The sequence shown here is derived from an EMBL/GenBank/DDBJ whole genome shotgun (WGS) entry which is preliminary data.</text>
</comment>
<evidence type="ECO:0000256" key="23">
    <source>
        <dbReference type="ARBA" id="ARBA00047668"/>
    </source>
</evidence>
<dbReference type="EMBL" id="JAFIRN010000005">
    <property type="protein sequence ID" value="KAG5848954.1"/>
    <property type="molecule type" value="Genomic_DNA"/>
</dbReference>
<dbReference type="PIRSF" id="PIRSF000865">
    <property type="entry name" value="Lipoprotein_lipase_LIPH"/>
    <property type="match status" value="1"/>
</dbReference>
<dbReference type="GO" id="GO:0046872">
    <property type="term" value="F:metal ion binding"/>
    <property type="evidence" value="ECO:0007669"/>
    <property type="project" value="UniProtKB-KW"/>
</dbReference>
<evidence type="ECO:0000256" key="19">
    <source>
        <dbReference type="ARBA" id="ARBA00030539"/>
    </source>
</evidence>
<evidence type="ECO:0000256" key="29">
    <source>
        <dbReference type="ARBA" id="ARBA00048656"/>
    </source>
</evidence>
<evidence type="ECO:0000256" key="1">
    <source>
        <dbReference type="ARBA" id="ARBA00000111"/>
    </source>
</evidence>
<evidence type="ECO:0000256" key="15">
    <source>
        <dbReference type="ARBA" id="ARBA00022963"/>
    </source>
</evidence>
<dbReference type="SUPFAM" id="SSF53474">
    <property type="entry name" value="alpha/beta-Hydrolases"/>
    <property type="match status" value="1"/>
</dbReference>
<keyword evidence="14" id="KW-0345">HDL</keyword>
<organism evidence="37 38">
    <name type="scientific">Anguilla anguilla</name>
    <name type="common">European freshwater eel</name>
    <name type="synonym">Muraena anguilla</name>
    <dbReference type="NCBI Taxonomy" id="7936"/>
    <lineage>
        <taxon>Eukaryota</taxon>
        <taxon>Metazoa</taxon>
        <taxon>Chordata</taxon>
        <taxon>Craniata</taxon>
        <taxon>Vertebrata</taxon>
        <taxon>Euteleostomi</taxon>
        <taxon>Actinopterygii</taxon>
        <taxon>Neopterygii</taxon>
        <taxon>Teleostei</taxon>
        <taxon>Anguilliformes</taxon>
        <taxon>Anguillidae</taxon>
        <taxon>Anguilla</taxon>
    </lineage>
</organism>
<evidence type="ECO:0000256" key="24">
    <source>
        <dbReference type="ARBA" id="ARBA00047699"/>
    </source>
</evidence>
<dbReference type="PRINTS" id="PR00824">
    <property type="entry name" value="HEPLIPASE"/>
</dbReference>
<evidence type="ECO:0000256" key="34">
    <source>
        <dbReference type="RuleBase" id="RU004262"/>
    </source>
</evidence>
<dbReference type="InterPro" id="IPR029058">
    <property type="entry name" value="AB_hydrolase_fold"/>
</dbReference>
<dbReference type="FunFam" id="2.60.60.20:FF:000010">
    <property type="entry name" value="hepatic triacylglycerol lipase"/>
    <property type="match status" value="1"/>
</dbReference>
<dbReference type="InterPro" id="IPR013818">
    <property type="entry name" value="Lipase"/>
</dbReference>
<evidence type="ECO:0000256" key="9">
    <source>
        <dbReference type="ARBA" id="ARBA00019624"/>
    </source>
</evidence>
<keyword evidence="32" id="KW-0479">Metal-binding</keyword>
<dbReference type="CDD" id="cd00707">
    <property type="entry name" value="Pancreat_lipase_like"/>
    <property type="match status" value="1"/>
</dbReference>
<comment type="subcellular location">
    <subcellularLocation>
        <location evidence="3">Secreted</location>
    </subcellularLocation>
</comment>
<dbReference type="PROSITE" id="PS50095">
    <property type="entry name" value="PLAT"/>
    <property type="match status" value="1"/>
</dbReference>
<evidence type="ECO:0000256" key="11">
    <source>
        <dbReference type="ARBA" id="ARBA00022674"/>
    </source>
</evidence>
<comment type="catalytic activity">
    <reaction evidence="27">
        <text>1,2-di-(9Z-octadecenoyl)-sn-glycerol + H2O = 2-(9Z-octadecenoyl)-glycerol + (9Z)-octadecenoate + H(+)</text>
        <dbReference type="Rhea" id="RHEA:38511"/>
        <dbReference type="ChEBI" id="CHEBI:15377"/>
        <dbReference type="ChEBI" id="CHEBI:15378"/>
        <dbReference type="ChEBI" id="CHEBI:30823"/>
        <dbReference type="ChEBI" id="CHEBI:52333"/>
        <dbReference type="ChEBI" id="CHEBI:73990"/>
    </reaction>
    <physiologicalReaction direction="left-to-right" evidence="27">
        <dbReference type="Rhea" id="RHEA:38512"/>
    </physiologicalReaction>
</comment>
<evidence type="ECO:0000256" key="14">
    <source>
        <dbReference type="ARBA" id="ARBA00022850"/>
    </source>
</evidence>
<dbReference type="GO" id="GO:0034185">
    <property type="term" value="F:apolipoprotein binding"/>
    <property type="evidence" value="ECO:0007669"/>
    <property type="project" value="TreeGrafter"/>
</dbReference>
<name>A0A9D3RYY3_ANGAN</name>
<evidence type="ECO:0000256" key="4">
    <source>
        <dbReference type="ARBA" id="ARBA00010701"/>
    </source>
</evidence>
<evidence type="ECO:0000256" key="18">
    <source>
        <dbReference type="ARBA" id="ARBA00029723"/>
    </source>
</evidence>
<dbReference type="InterPro" id="IPR036392">
    <property type="entry name" value="PLAT/LH2_dom_sf"/>
</dbReference>
<comment type="catalytic activity">
    <reaction evidence="23">
        <text>1,2-dihexadecanoyl-sn-glycero-3-phosphocholine + H2O = hexadecanoyl-sn-glycero-3-phosphocholine + hexadecanoate + H(+)</text>
        <dbReference type="Rhea" id="RHEA:41384"/>
        <dbReference type="ChEBI" id="CHEBI:7896"/>
        <dbReference type="ChEBI" id="CHEBI:15377"/>
        <dbReference type="ChEBI" id="CHEBI:15378"/>
        <dbReference type="ChEBI" id="CHEBI:64563"/>
        <dbReference type="ChEBI" id="CHEBI:72999"/>
    </reaction>
    <physiologicalReaction direction="left-to-right" evidence="23">
        <dbReference type="Rhea" id="RHEA:41385"/>
    </physiologicalReaction>
</comment>
<dbReference type="SMART" id="SM00308">
    <property type="entry name" value="LH2"/>
    <property type="match status" value="1"/>
</dbReference>
<evidence type="ECO:0000256" key="6">
    <source>
        <dbReference type="ARBA" id="ARBA00013179"/>
    </source>
</evidence>
<proteinExistence type="inferred from homology"/>
<dbReference type="AlphaFoldDB" id="A0A9D3RYY3"/>
<evidence type="ECO:0000256" key="5">
    <source>
        <dbReference type="ARBA" id="ARBA00011738"/>
    </source>
</evidence>
<dbReference type="GO" id="GO:0034364">
    <property type="term" value="C:high-density lipoprotein particle"/>
    <property type="evidence" value="ECO:0007669"/>
    <property type="project" value="UniProtKB-KW"/>
</dbReference>
<evidence type="ECO:0000256" key="25">
    <source>
        <dbReference type="ARBA" id="ARBA00048284"/>
    </source>
</evidence>
<evidence type="ECO:0000256" key="12">
    <source>
        <dbReference type="ARBA" id="ARBA00022729"/>
    </source>
</evidence>
<dbReference type="Pfam" id="PF00151">
    <property type="entry name" value="Lipase"/>
    <property type="match status" value="1"/>
</dbReference>
<dbReference type="FunFam" id="3.40.50.1820:FF:000441">
    <property type="entry name" value="Lipoprotein lipase"/>
    <property type="match status" value="1"/>
</dbReference>
<dbReference type="GO" id="GO:0008970">
    <property type="term" value="F:phospholipase A1 activity"/>
    <property type="evidence" value="ECO:0007669"/>
    <property type="project" value="UniProtKB-EC"/>
</dbReference>
<evidence type="ECO:0000256" key="27">
    <source>
        <dbReference type="ARBA" id="ARBA00048382"/>
    </source>
</evidence>
<comment type="catalytic activity">
    <reaction evidence="28">
        <text>1,2,3-tri-(9Z-octadecenoyl)-glycerol + H2O = di-(9Z)-octadecenoylglycerol + (9Z)-octadecenoate + H(+)</text>
        <dbReference type="Rhea" id="RHEA:38575"/>
        <dbReference type="ChEBI" id="CHEBI:15377"/>
        <dbReference type="ChEBI" id="CHEBI:15378"/>
        <dbReference type="ChEBI" id="CHEBI:30823"/>
        <dbReference type="ChEBI" id="CHEBI:53753"/>
        <dbReference type="ChEBI" id="CHEBI:75945"/>
    </reaction>
    <physiologicalReaction direction="left-to-right" evidence="28">
        <dbReference type="Rhea" id="RHEA:38576"/>
    </physiologicalReaction>
</comment>
<evidence type="ECO:0000256" key="35">
    <source>
        <dbReference type="SAM" id="SignalP"/>
    </source>
</evidence>
<accession>A0A9D3RYY3</accession>
<feature type="binding site" evidence="32">
    <location>
        <position position="198"/>
    </location>
    <ligand>
        <name>Ca(2+)</name>
        <dbReference type="ChEBI" id="CHEBI:29108"/>
    </ligand>
</feature>
<evidence type="ECO:0000256" key="3">
    <source>
        <dbReference type="ARBA" id="ARBA00004613"/>
    </source>
</evidence>
<keyword evidence="15" id="KW-0442">Lipid degradation</keyword>
<dbReference type="Pfam" id="PF01477">
    <property type="entry name" value="PLAT"/>
    <property type="match status" value="1"/>
</dbReference>
<gene>
    <name evidence="37" type="ORF">ANANG_G00104940</name>
</gene>
<reference evidence="37" key="1">
    <citation type="submission" date="2021-01" db="EMBL/GenBank/DDBJ databases">
        <title>A chromosome-scale assembly of European eel, Anguilla anguilla.</title>
        <authorList>
            <person name="Henkel C."/>
            <person name="Jong-Raadsen S.A."/>
            <person name="Dufour S."/>
            <person name="Weltzien F.-A."/>
            <person name="Palstra A.P."/>
            <person name="Pelster B."/>
            <person name="Spaink H.P."/>
            <person name="Van Den Thillart G.E."/>
            <person name="Jansen H."/>
            <person name="Zahm M."/>
            <person name="Klopp C."/>
            <person name="Cedric C."/>
            <person name="Louis A."/>
            <person name="Berthelot C."/>
            <person name="Parey E."/>
            <person name="Roest Crollius H."/>
            <person name="Montfort J."/>
            <person name="Robinson-Rechavi M."/>
            <person name="Bucao C."/>
            <person name="Bouchez O."/>
            <person name="Gislard M."/>
            <person name="Lluch J."/>
            <person name="Milhes M."/>
            <person name="Lampietro C."/>
            <person name="Lopez Roques C."/>
            <person name="Donnadieu C."/>
            <person name="Braasch I."/>
            <person name="Desvignes T."/>
            <person name="Postlethwait J."/>
            <person name="Bobe J."/>
            <person name="Guiguen Y."/>
            <person name="Dirks R."/>
        </authorList>
    </citation>
    <scope>NUCLEOTIDE SEQUENCE</scope>
    <source>
        <strain evidence="37">Tag_6206</strain>
        <tissue evidence="37">Liver</tissue>
    </source>
</reference>
<dbReference type="InterPro" id="IPR002333">
    <property type="entry name" value="Lipase_hep"/>
</dbReference>
<evidence type="ECO:0000256" key="8">
    <source>
        <dbReference type="ARBA" id="ARBA00013279"/>
    </source>
</evidence>
<comment type="function">
    <text evidence="21">Catalyzes the hydrolysis of triglycerides and phospholipids present in circulating plasma lipoproteins, including chylomicrons, intermediate density lipoproteins (IDL), low density lipoproteins (LDL) of large size and high density lipoproteins (HDL), releasing free fatty acids (FFA) and smaller lipoprotein particles. Also exhibits lysophospholipase activity. Can hydrolyze both neutral lipid and phospholipid substrates but shows a greater binding affinity for neutral lipid substrates than phospholipid substrates. In native LDL, preferentially hydrolyzes the phosphatidylcholine species containing polyunsaturated fatty acids at sn-2 position.</text>
</comment>
<evidence type="ECO:0000256" key="2">
    <source>
        <dbReference type="ARBA" id="ARBA00001024"/>
    </source>
</evidence>
<evidence type="ECO:0000256" key="22">
    <source>
        <dbReference type="ARBA" id="ARBA00047643"/>
    </source>
</evidence>
<dbReference type="GO" id="GO:0016042">
    <property type="term" value="P:lipid catabolic process"/>
    <property type="evidence" value="ECO:0007669"/>
    <property type="project" value="UniProtKB-KW"/>
</dbReference>
<evidence type="ECO:0000256" key="13">
    <source>
        <dbReference type="ARBA" id="ARBA00022801"/>
    </source>
</evidence>
<comment type="catalytic activity">
    <reaction evidence="31">
        <text>a 1-acyl-sn-glycero-3-phosphocholine + H2O = sn-glycerol 3-phosphocholine + a fatty acid + H(+)</text>
        <dbReference type="Rhea" id="RHEA:15177"/>
        <dbReference type="ChEBI" id="CHEBI:15377"/>
        <dbReference type="ChEBI" id="CHEBI:15378"/>
        <dbReference type="ChEBI" id="CHEBI:16870"/>
        <dbReference type="ChEBI" id="CHEBI:28868"/>
        <dbReference type="ChEBI" id="CHEBI:58168"/>
        <dbReference type="EC" id="3.1.1.5"/>
    </reaction>
</comment>
<dbReference type="EC" id="3.1.1.3" evidence="8"/>
<evidence type="ECO:0000313" key="38">
    <source>
        <dbReference type="Proteomes" id="UP001044222"/>
    </source>
</evidence>
<dbReference type="GO" id="GO:0004465">
    <property type="term" value="F:lipoprotein lipase activity"/>
    <property type="evidence" value="ECO:0007669"/>
    <property type="project" value="TreeGrafter"/>
</dbReference>
<dbReference type="Proteomes" id="UP001044222">
    <property type="component" value="Unassembled WGS sequence"/>
</dbReference>
<comment type="catalytic activity">
    <reaction evidence="24">
        <text>1,3-di-(9Z-octadecenoyl)-glycerol + H2O = 3-(9Z-octadecenoyl)-sn-glycerol + (9Z)-octadecenoate + H(+)</text>
        <dbReference type="Rhea" id="RHEA:38651"/>
        <dbReference type="ChEBI" id="CHEBI:15377"/>
        <dbReference type="ChEBI" id="CHEBI:15378"/>
        <dbReference type="ChEBI" id="CHEBI:30823"/>
        <dbReference type="ChEBI" id="CHEBI:75735"/>
        <dbReference type="ChEBI" id="CHEBI:75938"/>
    </reaction>
    <physiologicalReaction direction="left-to-right" evidence="24">
        <dbReference type="Rhea" id="RHEA:38652"/>
    </physiologicalReaction>
</comment>
<evidence type="ECO:0000256" key="31">
    <source>
        <dbReference type="ARBA" id="ARBA00049531"/>
    </source>
</evidence>
<evidence type="ECO:0000256" key="32">
    <source>
        <dbReference type="PIRSR" id="PIRSR000865-2"/>
    </source>
</evidence>
<dbReference type="InterPro" id="IPR000734">
    <property type="entry name" value="TAG_lipase"/>
</dbReference>
<dbReference type="GO" id="GO:0008201">
    <property type="term" value="F:heparin binding"/>
    <property type="evidence" value="ECO:0007669"/>
    <property type="project" value="UniProtKB-KW"/>
</dbReference>
<dbReference type="PANTHER" id="PTHR11610:SF2">
    <property type="entry name" value="HEPATIC TRIACYLGLYCEROL LIPASE"/>
    <property type="match status" value="1"/>
</dbReference>
<comment type="subunit">
    <text evidence="5">Homodimer.</text>
</comment>
<comment type="catalytic activity">
    <reaction evidence="2">
        <text>a triacylglycerol + H2O = a diacylglycerol + a fatty acid + H(+)</text>
        <dbReference type="Rhea" id="RHEA:12044"/>
        <dbReference type="ChEBI" id="CHEBI:15377"/>
        <dbReference type="ChEBI" id="CHEBI:15378"/>
        <dbReference type="ChEBI" id="CHEBI:17855"/>
        <dbReference type="ChEBI" id="CHEBI:18035"/>
        <dbReference type="ChEBI" id="CHEBI:28868"/>
        <dbReference type="EC" id="3.1.1.3"/>
    </reaction>
</comment>
<evidence type="ECO:0000256" key="17">
    <source>
        <dbReference type="ARBA" id="ARBA00023180"/>
    </source>
</evidence>
<protein>
    <recommendedName>
        <fullName evidence="9">Hepatic triacylglycerol lipase</fullName>
        <ecNumber evidence="8">3.1.1.3</ecNumber>
        <ecNumber evidence="6">3.1.1.32</ecNumber>
        <ecNumber evidence="7">3.1.1.5</ecNumber>
    </recommendedName>
    <alternativeName>
        <fullName evidence="19">Lipase member C</fullName>
    </alternativeName>
    <alternativeName>
        <fullName evidence="18">Lysophospholipase</fullName>
    </alternativeName>
    <alternativeName>
        <fullName evidence="20">Phospholipase A1</fullName>
    </alternativeName>
</protein>
<comment type="catalytic activity">
    <reaction evidence="30">
        <text>1,2,3-tri-(9Z-octadecenoyl)-glycerol + H2O = 2,3-di-(9Z)-octadecenoyl-sn-glycerol + (9Z)-octadecenoate + H(+)</text>
        <dbReference type="Rhea" id="RHEA:38391"/>
        <dbReference type="ChEBI" id="CHEBI:15377"/>
        <dbReference type="ChEBI" id="CHEBI:15378"/>
        <dbReference type="ChEBI" id="CHEBI:30823"/>
        <dbReference type="ChEBI" id="CHEBI:53753"/>
        <dbReference type="ChEBI" id="CHEBI:75824"/>
    </reaction>
    <physiologicalReaction direction="left-to-right" evidence="30">
        <dbReference type="Rhea" id="RHEA:38392"/>
    </physiologicalReaction>
</comment>
<dbReference type="InterPro" id="IPR033906">
    <property type="entry name" value="Lipase_N"/>
</dbReference>
<dbReference type="Gene3D" id="2.60.60.20">
    <property type="entry name" value="PLAT/LH2 domain"/>
    <property type="match status" value="1"/>
</dbReference>
<keyword evidence="32" id="KW-0106">Calcium</keyword>
<dbReference type="EC" id="3.1.1.32" evidence="6"/>
<keyword evidence="13" id="KW-0378">Hydrolase</keyword>
<evidence type="ECO:0000256" key="7">
    <source>
        <dbReference type="ARBA" id="ARBA00013274"/>
    </source>
</evidence>
<dbReference type="EC" id="3.1.1.5" evidence="7"/>
<comment type="catalytic activity">
    <reaction evidence="26">
        <text>1,2,3-tributanoylglycerol + H2O = dibutanoylglycerol + butanoate + H(+)</text>
        <dbReference type="Rhea" id="RHEA:40475"/>
        <dbReference type="ChEBI" id="CHEBI:15377"/>
        <dbReference type="ChEBI" id="CHEBI:15378"/>
        <dbReference type="ChEBI" id="CHEBI:17968"/>
        <dbReference type="ChEBI" id="CHEBI:35020"/>
        <dbReference type="ChEBI" id="CHEBI:76478"/>
    </reaction>
    <physiologicalReaction direction="left-to-right" evidence="26">
        <dbReference type="Rhea" id="RHEA:40476"/>
    </physiologicalReaction>
</comment>
<keyword evidence="12 35" id="KW-0732">Signal</keyword>
<comment type="catalytic activity">
    <reaction evidence="22">
        <text>1,2-di-(9Z-octadecenoyl)-sn-glycero-3-phosphocholine + H2O = (9Z-octadecenoyl)-sn-glycero-3-phosphocholine + (9Z)-octadecenoate + H(+)</text>
        <dbReference type="Rhea" id="RHEA:38699"/>
        <dbReference type="ChEBI" id="CHEBI:15377"/>
        <dbReference type="ChEBI" id="CHEBI:15378"/>
        <dbReference type="ChEBI" id="CHEBI:30823"/>
        <dbReference type="ChEBI" id="CHEBI:74669"/>
        <dbReference type="ChEBI" id="CHEBI:76083"/>
    </reaction>
    <physiologicalReaction direction="left-to-right" evidence="22">
        <dbReference type="Rhea" id="RHEA:38700"/>
    </physiologicalReaction>
</comment>
<keyword evidence="11" id="KW-0358">Heparin-binding</keyword>
<evidence type="ECO:0000256" key="30">
    <source>
        <dbReference type="ARBA" id="ARBA00049452"/>
    </source>
</evidence>
<keyword evidence="16" id="KW-0443">Lipid metabolism</keyword>
<evidence type="ECO:0000256" key="28">
    <source>
        <dbReference type="ARBA" id="ARBA00048386"/>
    </source>
</evidence>
<evidence type="ECO:0000259" key="36">
    <source>
        <dbReference type="PROSITE" id="PS50095"/>
    </source>
</evidence>
<keyword evidence="10" id="KW-0964">Secreted</keyword>
<dbReference type="SUPFAM" id="SSF49723">
    <property type="entry name" value="Lipase/lipooxygenase domain (PLAT/LH2 domain)"/>
    <property type="match status" value="1"/>
</dbReference>
<dbReference type="GO" id="GO:0004622">
    <property type="term" value="F:phosphatidylcholine lysophospholipase activity"/>
    <property type="evidence" value="ECO:0007669"/>
    <property type="project" value="UniProtKB-EC"/>
</dbReference>
<dbReference type="PANTHER" id="PTHR11610">
    <property type="entry name" value="LIPASE"/>
    <property type="match status" value="1"/>
</dbReference>
<evidence type="ECO:0000256" key="20">
    <source>
        <dbReference type="ARBA" id="ARBA00031180"/>
    </source>
</evidence>
<evidence type="ECO:0000256" key="33">
    <source>
        <dbReference type="PROSITE-ProRule" id="PRU00152"/>
    </source>
</evidence>
<sequence length="490" mass="55469">MGVIKILACLLIFSHLSDGQRTGRKETDTMKASYVPQSVFRLYSEGGSLKDACTLQPYVPQSLHSCRFNTSNPLIIIIHGWTVDGRMDSWVHELAVALKSTLRDVNVVICDWLTLAYRHYPTAAQNTRVAGRDVAHLLQWLEESSQFPPDKVHLIGYCLGAHASGFAGSYFTGSRKLGRITGLDPTGPAFEGMSHTDRLSPDDAKFVDAIHTFTQQHMGLSMGIQQPVGHFDFYPNGGAFQPGCDISTLFSHLSQYGLGGFQKSVKCSHERAVYLFIDSLLNRDKQSTAYWCKDESAFNRGVCLDCRRNRCNRLGYDIKRAQTKTSKKLYLKTRSHQPYKVYHYQLKIQFINQVENIKPTLTISLTGTKEESEKMPFTFVDGVAGNKTHTFLVTLDSDIGDLMLFKLHWEGRPVLATVWNTMQTFIPWGRDRKRPGLNLGNIRIKTGDTQTKVSFCAKTNDETNLQPSQEITFVRCQARRQKQQRKRIHS</sequence>
<feature type="binding site" evidence="32">
    <location>
        <position position="203"/>
    </location>
    <ligand>
        <name>Ca(2+)</name>
        <dbReference type="ChEBI" id="CHEBI:29108"/>
    </ligand>
</feature>
<comment type="caution">
    <text evidence="33">Lacks conserved residue(s) required for the propagation of feature annotation.</text>
</comment>
<comment type="similarity">
    <text evidence="4 34">Belongs to the AB hydrolase superfamily. Lipase family.</text>
</comment>
<comment type="catalytic activity">
    <reaction evidence="1">
        <text>a 1,2-diacyl-sn-glycero-3-phosphocholine + H2O = a 2-acyl-sn-glycero-3-phosphocholine + a fatty acid + H(+)</text>
        <dbReference type="Rhea" id="RHEA:18689"/>
        <dbReference type="ChEBI" id="CHEBI:15377"/>
        <dbReference type="ChEBI" id="CHEBI:15378"/>
        <dbReference type="ChEBI" id="CHEBI:28868"/>
        <dbReference type="ChEBI" id="CHEBI:57643"/>
        <dbReference type="ChEBI" id="CHEBI:57875"/>
        <dbReference type="EC" id="3.1.1.32"/>
    </reaction>
</comment>
<evidence type="ECO:0000256" key="21">
    <source>
        <dbReference type="ARBA" id="ARBA00045615"/>
    </source>
</evidence>
<evidence type="ECO:0000256" key="16">
    <source>
        <dbReference type="ARBA" id="ARBA00023098"/>
    </source>
</evidence>
<comment type="catalytic activity">
    <reaction evidence="25">
        <text>1-(9Z-octadecenoyl)-sn-glycero-3-phospho-L-serine + H2O = sn-glycero-3-phospho-L-serine + (9Z)-octadecenoate + H(+)</text>
        <dbReference type="Rhea" id="RHEA:40499"/>
        <dbReference type="ChEBI" id="CHEBI:15377"/>
        <dbReference type="ChEBI" id="CHEBI:15378"/>
        <dbReference type="ChEBI" id="CHEBI:30823"/>
        <dbReference type="ChEBI" id="CHEBI:64765"/>
        <dbReference type="ChEBI" id="CHEBI:74617"/>
    </reaction>
    <physiologicalReaction direction="left-to-right" evidence="25">
        <dbReference type="Rhea" id="RHEA:40500"/>
    </physiologicalReaction>
</comment>
<dbReference type="InterPro" id="IPR001024">
    <property type="entry name" value="PLAT/LH2_dom"/>
</dbReference>